<feature type="compositionally biased region" description="Polar residues" evidence="1">
    <location>
        <begin position="31"/>
        <end position="42"/>
    </location>
</feature>
<evidence type="ECO:0000256" key="1">
    <source>
        <dbReference type="SAM" id="MobiDB-lite"/>
    </source>
</evidence>
<reference evidence="2" key="1">
    <citation type="submission" date="2021-02" db="EMBL/GenBank/DDBJ databases">
        <authorList>
            <person name="Nowell W R."/>
        </authorList>
    </citation>
    <scope>NUCLEOTIDE SEQUENCE</scope>
</reference>
<accession>A0A8S2F7U4</accession>
<evidence type="ECO:0008006" key="5">
    <source>
        <dbReference type="Google" id="ProtNLM"/>
    </source>
</evidence>
<feature type="compositionally biased region" description="Basic and acidic residues" evidence="1">
    <location>
        <begin position="305"/>
        <end position="349"/>
    </location>
</feature>
<dbReference type="CDD" id="cd17242">
    <property type="entry name" value="MobM_relaxase"/>
    <property type="match status" value="1"/>
</dbReference>
<organism evidence="2 4">
    <name type="scientific">Didymodactylos carnosus</name>
    <dbReference type="NCBI Taxonomy" id="1234261"/>
    <lineage>
        <taxon>Eukaryota</taxon>
        <taxon>Metazoa</taxon>
        <taxon>Spiralia</taxon>
        <taxon>Gnathifera</taxon>
        <taxon>Rotifera</taxon>
        <taxon>Eurotatoria</taxon>
        <taxon>Bdelloidea</taxon>
        <taxon>Philodinida</taxon>
        <taxon>Philodinidae</taxon>
        <taxon>Didymodactylos</taxon>
    </lineage>
</organism>
<dbReference type="NCBIfam" id="NF041497">
    <property type="entry name" value="MobV"/>
    <property type="match status" value="1"/>
</dbReference>
<dbReference type="Proteomes" id="UP000682733">
    <property type="component" value="Unassembled WGS sequence"/>
</dbReference>
<dbReference type="InterPro" id="IPR001668">
    <property type="entry name" value="Mob_Pre"/>
</dbReference>
<feature type="compositionally biased region" description="Polar residues" evidence="1">
    <location>
        <begin position="363"/>
        <end position="380"/>
    </location>
</feature>
<feature type="region of interest" description="Disordered" evidence="1">
    <location>
        <begin position="18"/>
        <end position="42"/>
    </location>
</feature>
<dbReference type="GO" id="GO:0006310">
    <property type="term" value="P:DNA recombination"/>
    <property type="evidence" value="ECO:0007669"/>
    <property type="project" value="InterPro"/>
</dbReference>
<evidence type="ECO:0000313" key="3">
    <source>
        <dbReference type="EMBL" id="CAF4189430.1"/>
    </source>
</evidence>
<proteinExistence type="predicted"/>
<dbReference type="Pfam" id="PF01076">
    <property type="entry name" value="Mob_Pre"/>
    <property type="match status" value="1"/>
</dbReference>
<dbReference type="Gene3D" id="3.30.930.30">
    <property type="match status" value="1"/>
</dbReference>
<protein>
    <recommendedName>
        <fullName evidence="5">Plasmid recombination enzyme</fullName>
    </recommendedName>
</protein>
<evidence type="ECO:0000313" key="4">
    <source>
        <dbReference type="Proteomes" id="UP000677228"/>
    </source>
</evidence>
<evidence type="ECO:0000313" key="2">
    <source>
        <dbReference type="EMBL" id="CAF1381070.1"/>
    </source>
</evidence>
<dbReference type="AlphaFoldDB" id="A0A8S2F7U4"/>
<dbReference type="GO" id="GO:0003677">
    <property type="term" value="F:DNA binding"/>
    <property type="evidence" value="ECO:0007669"/>
    <property type="project" value="InterPro"/>
</dbReference>
<comment type="caution">
    <text evidence="2">The sequence shown here is derived from an EMBL/GenBank/DDBJ whole genome shotgun (WGS) entry which is preliminary data.</text>
</comment>
<dbReference type="EMBL" id="CAJOBA010046438">
    <property type="protein sequence ID" value="CAF4189430.1"/>
    <property type="molecule type" value="Genomic_DNA"/>
</dbReference>
<gene>
    <name evidence="2" type="ORF">OVA965_LOCUS32110</name>
    <name evidence="3" type="ORF">TMI583_LOCUS32960</name>
</gene>
<feature type="region of interest" description="Disordered" evidence="1">
    <location>
        <begin position="305"/>
        <end position="380"/>
    </location>
</feature>
<name>A0A8S2F7U4_9BILA</name>
<sequence length="380" mass="43707">MSFAILRTAKLKSMGEIGGSLSHNYRDRPTLNANPQQTPNNEHSLKNAELVMSAIKDKLPEKRRKDAVLCVEYLITASPDWVGWNKSDEQKYFDDAKKWLEDKHGRDNVIATTIHRDESTPHMIAYVVPLVDGKLNAKKFLGGRQKLSDMQTDFAKSVGEPLGLVRGLEGSKAEHQTIKQYYSNINTAVKISPDIVLDVPEKRLLESKENYENRVFEVLDQAVSPILNKTASLQHQLLVMTNAYKGSRDEILALQGATKTYRDAVKGLKEEDKKFLDRAIVATSNDFLRKYEFERQLEYSRFMAKRDQEKEQKKQAREEQERQKRLERIAKEEQKLQKQEQPKPQKEEQPLPPTPKVEERATPQIQEQSPKPTNTRGVRP</sequence>
<dbReference type="EMBL" id="CAJNOK010024752">
    <property type="protein sequence ID" value="CAF1381070.1"/>
    <property type="molecule type" value="Genomic_DNA"/>
</dbReference>
<dbReference type="Proteomes" id="UP000677228">
    <property type="component" value="Unassembled WGS sequence"/>
</dbReference>